<evidence type="ECO:0000313" key="1">
    <source>
        <dbReference type="EMBL" id="OXA46087.1"/>
    </source>
</evidence>
<dbReference type="EMBL" id="LNIX01000016">
    <property type="protein sequence ID" value="OXA46087.1"/>
    <property type="molecule type" value="Genomic_DNA"/>
</dbReference>
<sequence>MVSNHGIKPPSHGIMAWGLLFVHGKLRYITSNLDRATCRLSFLSSSPSPYLSRGENGLPHTLRSKNTAYGLREAETNVSLNFSGDELTFEGSINASRLFFMGDYVSNSIEGSPFIPDVYRYVGEDKYFAELKDLFVSLKFTLNMPLTGKVSITDYQIRFNDLFGFQWNFKNVTKVAGDARWELSDQWWESNSENIRRMVTSVFF</sequence>
<dbReference type="Proteomes" id="UP000198287">
    <property type="component" value="Unassembled WGS sequence"/>
</dbReference>
<organism evidence="1 2">
    <name type="scientific">Folsomia candida</name>
    <name type="common">Springtail</name>
    <dbReference type="NCBI Taxonomy" id="158441"/>
    <lineage>
        <taxon>Eukaryota</taxon>
        <taxon>Metazoa</taxon>
        <taxon>Ecdysozoa</taxon>
        <taxon>Arthropoda</taxon>
        <taxon>Hexapoda</taxon>
        <taxon>Collembola</taxon>
        <taxon>Entomobryomorpha</taxon>
        <taxon>Isotomoidea</taxon>
        <taxon>Isotomidae</taxon>
        <taxon>Proisotominae</taxon>
        <taxon>Folsomia</taxon>
    </lineage>
</organism>
<dbReference type="AlphaFoldDB" id="A0A226DN55"/>
<keyword evidence="2" id="KW-1185">Reference proteome</keyword>
<comment type="caution">
    <text evidence="1">The sequence shown here is derived from an EMBL/GenBank/DDBJ whole genome shotgun (WGS) entry which is preliminary data.</text>
</comment>
<protein>
    <submittedName>
        <fullName evidence="1">Uncharacterized protein</fullName>
    </submittedName>
</protein>
<reference evidence="1 2" key="1">
    <citation type="submission" date="2015-12" db="EMBL/GenBank/DDBJ databases">
        <title>The genome of Folsomia candida.</title>
        <authorList>
            <person name="Faddeeva A."/>
            <person name="Derks M.F."/>
            <person name="Anvar Y."/>
            <person name="Smit S."/>
            <person name="Van Straalen N."/>
            <person name="Roelofs D."/>
        </authorList>
    </citation>
    <scope>NUCLEOTIDE SEQUENCE [LARGE SCALE GENOMIC DNA]</scope>
    <source>
        <strain evidence="1 2">VU population</strain>
        <tissue evidence="1">Whole body</tissue>
    </source>
</reference>
<evidence type="ECO:0000313" key="2">
    <source>
        <dbReference type="Proteomes" id="UP000198287"/>
    </source>
</evidence>
<feature type="non-terminal residue" evidence="1">
    <location>
        <position position="204"/>
    </location>
</feature>
<accession>A0A226DN55</accession>
<name>A0A226DN55_FOLCA</name>
<proteinExistence type="predicted"/>
<gene>
    <name evidence="1" type="ORF">Fcan01_19314</name>
</gene>